<sequence>MNLRPDRLKAALEKGLAPVYLIAGSEPLIVEECRDAVLAAGQRQGFTERTVHHVDARFDWDTLESEAMEQSLFASRKIVDVRLPTGKPGKEGGKQFVQWAERPDPDRLLLISSGAWDGATRKTKWASTLAAAGVLVEIWPVRPHQMPEWVEKRMRSQGLSPDREAVTLLAEHVEGNLLAARQEVEKLALLHPGGEIRAEQVRDAVSNNARFDAFRLIDCLLAGRASEALRVADGLRRTGVPIQMVAGALYYQFAMLAGVGEALGEGENEARAFGRFRVFKMQQPLVRKALQRLGPTRLGRAFSALSRVDLQSKGQAGGDSWNTLDHLIVDFCAPRGAGRAGLAG</sequence>
<evidence type="ECO:0000256" key="9">
    <source>
        <dbReference type="NCBIfam" id="TIGR01128"/>
    </source>
</evidence>
<dbReference type="RefSeq" id="WP_354695775.1">
    <property type="nucleotide sequence ID" value="NZ_JAZHOG010000008.1"/>
</dbReference>
<proteinExistence type="inferred from homology"/>
<dbReference type="NCBIfam" id="TIGR01128">
    <property type="entry name" value="holA"/>
    <property type="match status" value="1"/>
</dbReference>
<evidence type="ECO:0000256" key="2">
    <source>
        <dbReference type="ARBA" id="ARBA00017703"/>
    </source>
</evidence>
<feature type="domain" description="DNA polymerase III delta N-terminal" evidence="10">
    <location>
        <begin position="20"/>
        <end position="137"/>
    </location>
</feature>
<evidence type="ECO:0000259" key="11">
    <source>
        <dbReference type="Pfam" id="PF14840"/>
    </source>
</evidence>
<dbReference type="Pfam" id="PF06144">
    <property type="entry name" value="DNA_pol3_delta"/>
    <property type="match status" value="1"/>
</dbReference>
<comment type="catalytic activity">
    <reaction evidence="8">
        <text>DNA(n) + a 2'-deoxyribonucleoside 5'-triphosphate = DNA(n+1) + diphosphate</text>
        <dbReference type="Rhea" id="RHEA:22508"/>
        <dbReference type="Rhea" id="RHEA-COMP:17339"/>
        <dbReference type="Rhea" id="RHEA-COMP:17340"/>
        <dbReference type="ChEBI" id="CHEBI:33019"/>
        <dbReference type="ChEBI" id="CHEBI:61560"/>
        <dbReference type="ChEBI" id="CHEBI:173112"/>
        <dbReference type="EC" id="2.7.7.7"/>
    </reaction>
</comment>
<name>A0AAW9R7I5_9GAMM</name>
<dbReference type="Pfam" id="PF14840">
    <property type="entry name" value="DNA_pol3_delt_C"/>
    <property type="match status" value="1"/>
</dbReference>
<dbReference type="GO" id="GO:0003887">
    <property type="term" value="F:DNA-directed DNA polymerase activity"/>
    <property type="evidence" value="ECO:0007669"/>
    <property type="project" value="UniProtKB-UniRule"/>
</dbReference>
<dbReference type="PANTHER" id="PTHR34388:SF1">
    <property type="entry name" value="DNA POLYMERASE III SUBUNIT DELTA"/>
    <property type="match status" value="1"/>
</dbReference>
<dbReference type="GO" id="GO:0006261">
    <property type="term" value="P:DNA-templated DNA replication"/>
    <property type="evidence" value="ECO:0007669"/>
    <property type="project" value="TreeGrafter"/>
</dbReference>
<dbReference type="GO" id="GO:0009360">
    <property type="term" value="C:DNA polymerase III complex"/>
    <property type="evidence" value="ECO:0007669"/>
    <property type="project" value="UniProtKB-UniRule"/>
</dbReference>
<keyword evidence="4 12" id="KW-0548">Nucleotidyltransferase</keyword>
<dbReference type="SUPFAM" id="SSF52540">
    <property type="entry name" value="P-loop containing nucleoside triphosphate hydrolases"/>
    <property type="match status" value="1"/>
</dbReference>
<dbReference type="Proteomes" id="UP001359886">
    <property type="component" value="Unassembled WGS sequence"/>
</dbReference>
<dbReference type="InterPro" id="IPR005790">
    <property type="entry name" value="DNA_polIII_delta"/>
</dbReference>
<dbReference type="GO" id="GO:0003677">
    <property type="term" value="F:DNA binding"/>
    <property type="evidence" value="ECO:0007669"/>
    <property type="project" value="InterPro"/>
</dbReference>
<gene>
    <name evidence="12" type="primary">holA</name>
    <name evidence="12" type="ORF">V3330_12525</name>
</gene>
<comment type="similarity">
    <text evidence="7">Belongs to the DNA polymerase HolA subunit family.</text>
</comment>
<evidence type="ECO:0000256" key="7">
    <source>
        <dbReference type="ARBA" id="ARBA00034754"/>
    </source>
</evidence>
<feature type="domain" description="DNA polymerase III subunit delta C-terminal" evidence="11">
    <location>
        <begin position="214"/>
        <end position="332"/>
    </location>
</feature>
<dbReference type="EC" id="2.7.7.7" evidence="1 9"/>
<dbReference type="InterPro" id="IPR010372">
    <property type="entry name" value="DNA_pol3_delta_N"/>
</dbReference>
<evidence type="ECO:0000313" key="12">
    <source>
        <dbReference type="EMBL" id="MEJ8568452.1"/>
    </source>
</evidence>
<evidence type="ECO:0000256" key="6">
    <source>
        <dbReference type="ARBA" id="ARBA00022932"/>
    </source>
</evidence>
<comment type="caution">
    <text evidence="12">The sequence shown here is derived from an EMBL/GenBank/DDBJ whole genome shotgun (WGS) entry which is preliminary data.</text>
</comment>
<evidence type="ECO:0000256" key="5">
    <source>
        <dbReference type="ARBA" id="ARBA00022705"/>
    </source>
</evidence>
<keyword evidence="3 12" id="KW-0808">Transferase</keyword>
<dbReference type="PANTHER" id="PTHR34388">
    <property type="entry name" value="DNA POLYMERASE III SUBUNIT DELTA"/>
    <property type="match status" value="1"/>
</dbReference>
<dbReference type="CDD" id="cd18138">
    <property type="entry name" value="HLD_clamp_pol_III_delta"/>
    <property type="match status" value="1"/>
</dbReference>
<dbReference type="AlphaFoldDB" id="A0AAW9R7I5"/>
<dbReference type="Gene3D" id="1.10.8.60">
    <property type="match status" value="1"/>
</dbReference>
<dbReference type="Gene3D" id="1.20.272.10">
    <property type="match status" value="1"/>
</dbReference>
<evidence type="ECO:0000256" key="3">
    <source>
        <dbReference type="ARBA" id="ARBA00022679"/>
    </source>
</evidence>
<evidence type="ECO:0000313" key="13">
    <source>
        <dbReference type="Proteomes" id="UP001359886"/>
    </source>
</evidence>
<evidence type="ECO:0000256" key="8">
    <source>
        <dbReference type="ARBA" id="ARBA00049244"/>
    </source>
</evidence>
<dbReference type="InterPro" id="IPR008921">
    <property type="entry name" value="DNA_pol3_clamp-load_cplx_C"/>
</dbReference>
<evidence type="ECO:0000256" key="4">
    <source>
        <dbReference type="ARBA" id="ARBA00022695"/>
    </source>
</evidence>
<keyword evidence="13" id="KW-1185">Reference proteome</keyword>
<dbReference type="EMBL" id="JAZHOG010000008">
    <property type="protein sequence ID" value="MEJ8568452.1"/>
    <property type="molecule type" value="Genomic_DNA"/>
</dbReference>
<dbReference type="SUPFAM" id="SSF48019">
    <property type="entry name" value="post-AAA+ oligomerization domain-like"/>
    <property type="match status" value="1"/>
</dbReference>
<keyword evidence="6" id="KW-0239">DNA-directed DNA polymerase</keyword>
<evidence type="ECO:0000256" key="1">
    <source>
        <dbReference type="ARBA" id="ARBA00012417"/>
    </source>
</evidence>
<evidence type="ECO:0000259" key="10">
    <source>
        <dbReference type="Pfam" id="PF06144"/>
    </source>
</evidence>
<dbReference type="InterPro" id="IPR027417">
    <property type="entry name" value="P-loop_NTPase"/>
</dbReference>
<keyword evidence="5" id="KW-0235">DNA replication</keyword>
<reference evidence="12 13" key="1">
    <citation type="submission" date="2024-02" db="EMBL/GenBank/DDBJ databases">
        <title>A novel Wenzhouxiangellaceae bacterium, isolated from coastal sediments.</title>
        <authorList>
            <person name="Du Z.-J."/>
            <person name="Ye Y.-Q."/>
            <person name="Zhang X.-Y."/>
        </authorList>
    </citation>
    <scope>NUCLEOTIDE SEQUENCE [LARGE SCALE GENOMIC DNA]</scope>
    <source>
        <strain evidence="12 13">CH-27</strain>
    </source>
</reference>
<accession>A0AAW9R7I5</accession>
<dbReference type="InterPro" id="IPR032780">
    <property type="entry name" value="DNA_pol3_delt_C"/>
</dbReference>
<protein>
    <recommendedName>
        <fullName evidence="2 9">DNA polymerase III subunit delta</fullName>
        <ecNumber evidence="1 9">2.7.7.7</ecNumber>
    </recommendedName>
</protein>
<organism evidence="12 13">
    <name type="scientific">Elongatibacter sediminis</name>
    <dbReference type="NCBI Taxonomy" id="3119006"/>
    <lineage>
        <taxon>Bacteria</taxon>
        <taxon>Pseudomonadati</taxon>
        <taxon>Pseudomonadota</taxon>
        <taxon>Gammaproteobacteria</taxon>
        <taxon>Chromatiales</taxon>
        <taxon>Wenzhouxiangellaceae</taxon>
        <taxon>Elongatibacter</taxon>
    </lineage>
</organism>
<dbReference type="Gene3D" id="3.40.50.300">
    <property type="entry name" value="P-loop containing nucleotide triphosphate hydrolases"/>
    <property type="match status" value="1"/>
</dbReference>